<keyword evidence="1" id="KW-0732">Signal</keyword>
<dbReference type="InterPro" id="IPR029058">
    <property type="entry name" value="AB_hydrolase_fold"/>
</dbReference>
<organism evidence="3 4">
    <name type="scientific">Halovibrio salipaludis</name>
    <dbReference type="NCBI Taxonomy" id="2032626"/>
    <lineage>
        <taxon>Bacteria</taxon>
        <taxon>Pseudomonadati</taxon>
        <taxon>Pseudomonadota</taxon>
        <taxon>Gammaproteobacteria</taxon>
        <taxon>Oceanospirillales</taxon>
        <taxon>Halomonadaceae</taxon>
        <taxon>Halovibrio</taxon>
    </lineage>
</organism>
<sequence length="266" mass="29052">MTGTLTRAGIPLVLTALIATPATAAIQTQEIEYSVQGQTHTGYMAWDDSVSGERPGVLVVHEWWGHGEFSRDQAEKLAEEGYTALALDMYGEGKHADHPEKAKEFMEQASSNMDLMQARFRTAMKSLQDHDTVNPDQIAAQGYCFGGAVVLNMARLGMDLEGVVSFHGSLGSPIEAESGEVEAAVRAYTGGADQMVPAKQVSGFVQEMHSADVDYALRSFPGVQHSFMNPEADQYAREFDMPVGYDQHAAETAWEGTLRFYDGIFD</sequence>
<reference evidence="3 4" key="1">
    <citation type="submission" date="2017-08" db="EMBL/GenBank/DDBJ databases">
        <title>Halovibrio sewagensis sp. nov., isolated from wastewater of high salinity.</title>
        <authorList>
            <person name="Dong X."/>
            <person name="Zhang G."/>
        </authorList>
    </citation>
    <scope>NUCLEOTIDE SEQUENCE [LARGE SCALE GENOMIC DNA]</scope>
    <source>
        <strain evidence="3 4">YL5-2</strain>
    </source>
</reference>
<protein>
    <submittedName>
        <fullName evidence="3">Dienelactone hydrolase</fullName>
    </submittedName>
</protein>
<feature type="domain" description="Dienelactone hydrolase" evidence="2">
    <location>
        <begin position="42"/>
        <end position="261"/>
    </location>
</feature>
<evidence type="ECO:0000313" key="4">
    <source>
        <dbReference type="Proteomes" id="UP000218896"/>
    </source>
</evidence>
<dbReference type="OrthoDB" id="9787933at2"/>
<dbReference type="AlphaFoldDB" id="A0A2A2F341"/>
<proteinExistence type="predicted"/>
<dbReference type="SUPFAM" id="SSF53474">
    <property type="entry name" value="alpha/beta-Hydrolases"/>
    <property type="match status" value="1"/>
</dbReference>
<dbReference type="InterPro" id="IPR050261">
    <property type="entry name" value="FrsA_esterase"/>
</dbReference>
<name>A0A2A2F341_9GAMM</name>
<dbReference type="InterPro" id="IPR002925">
    <property type="entry name" value="Dienelactn_hydro"/>
</dbReference>
<gene>
    <name evidence="3" type="ORF">CK501_10210</name>
</gene>
<dbReference type="RefSeq" id="WP_095617641.1">
    <property type="nucleotide sequence ID" value="NZ_NSKD01000004.1"/>
</dbReference>
<accession>A0A2A2F341</accession>
<comment type="caution">
    <text evidence="3">The sequence shown here is derived from an EMBL/GenBank/DDBJ whole genome shotgun (WGS) entry which is preliminary data.</text>
</comment>
<keyword evidence="4" id="KW-1185">Reference proteome</keyword>
<keyword evidence="3" id="KW-0378">Hydrolase</keyword>
<dbReference type="Gene3D" id="3.40.50.1820">
    <property type="entry name" value="alpha/beta hydrolase"/>
    <property type="match status" value="1"/>
</dbReference>
<dbReference type="PANTHER" id="PTHR22946">
    <property type="entry name" value="DIENELACTONE HYDROLASE DOMAIN-CONTAINING PROTEIN-RELATED"/>
    <property type="match status" value="1"/>
</dbReference>
<feature type="signal peptide" evidence="1">
    <location>
        <begin position="1"/>
        <end position="24"/>
    </location>
</feature>
<evidence type="ECO:0000256" key="1">
    <source>
        <dbReference type="SAM" id="SignalP"/>
    </source>
</evidence>
<feature type="chain" id="PRO_5012765017" evidence="1">
    <location>
        <begin position="25"/>
        <end position="266"/>
    </location>
</feature>
<evidence type="ECO:0000313" key="3">
    <source>
        <dbReference type="EMBL" id="PAU80021.1"/>
    </source>
</evidence>
<dbReference type="Proteomes" id="UP000218896">
    <property type="component" value="Unassembled WGS sequence"/>
</dbReference>
<dbReference type="EMBL" id="NSKD01000004">
    <property type="protein sequence ID" value="PAU80021.1"/>
    <property type="molecule type" value="Genomic_DNA"/>
</dbReference>
<evidence type="ECO:0000259" key="2">
    <source>
        <dbReference type="Pfam" id="PF01738"/>
    </source>
</evidence>
<dbReference type="PANTHER" id="PTHR22946:SF0">
    <property type="entry name" value="DIENELACTONE HYDROLASE DOMAIN-CONTAINING PROTEIN"/>
    <property type="match status" value="1"/>
</dbReference>
<dbReference type="GO" id="GO:0016787">
    <property type="term" value="F:hydrolase activity"/>
    <property type="evidence" value="ECO:0007669"/>
    <property type="project" value="UniProtKB-KW"/>
</dbReference>
<dbReference type="Pfam" id="PF01738">
    <property type="entry name" value="DLH"/>
    <property type="match status" value="1"/>
</dbReference>